<organism evidence="2 3">
    <name type="scientific">Nitratireductor pacificus pht-3B</name>
    <dbReference type="NCBI Taxonomy" id="391937"/>
    <lineage>
        <taxon>Bacteria</taxon>
        <taxon>Pseudomonadati</taxon>
        <taxon>Pseudomonadota</taxon>
        <taxon>Alphaproteobacteria</taxon>
        <taxon>Hyphomicrobiales</taxon>
        <taxon>Phyllobacteriaceae</taxon>
        <taxon>Nitratireductor</taxon>
    </lineage>
</organism>
<dbReference type="Pfam" id="PF00994">
    <property type="entry name" value="MoCF_biosynth"/>
    <property type="match status" value="1"/>
</dbReference>
<comment type="caution">
    <text evidence="2">The sequence shown here is derived from an EMBL/GenBank/DDBJ whole genome shotgun (WGS) entry which is preliminary data.</text>
</comment>
<dbReference type="InterPro" id="IPR001453">
    <property type="entry name" value="MoaB/Mog_dom"/>
</dbReference>
<keyword evidence="3" id="KW-1185">Reference proteome</keyword>
<evidence type="ECO:0000313" key="3">
    <source>
        <dbReference type="Proteomes" id="UP000006786"/>
    </source>
</evidence>
<protein>
    <submittedName>
        <fullName evidence="2">Molybdopterin binding domain-containing protein</fullName>
    </submittedName>
</protein>
<dbReference type="PANTHER" id="PTHR13939">
    <property type="entry name" value="NICOTINAMIDE-NUCLEOTIDE AMIDOHYDROLASE PNCC"/>
    <property type="match status" value="1"/>
</dbReference>
<dbReference type="OrthoDB" id="9801454at2"/>
<dbReference type="PANTHER" id="PTHR13939:SF0">
    <property type="entry name" value="NMN AMIDOHYDROLASE-LIKE PROTEIN YFAY"/>
    <property type="match status" value="1"/>
</dbReference>
<feature type="domain" description="MoaB/Mog" evidence="1">
    <location>
        <begin position="8"/>
        <end position="170"/>
    </location>
</feature>
<dbReference type="EMBL" id="AMRM01000001">
    <property type="protein sequence ID" value="EKF20969.1"/>
    <property type="molecule type" value="Genomic_DNA"/>
</dbReference>
<dbReference type="InterPro" id="IPR036425">
    <property type="entry name" value="MoaB/Mog-like_dom_sf"/>
</dbReference>
<dbReference type="Pfam" id="PF24102">
    <property type="entry name" value="FLAD1_M"/>
    <property type="match status" value="1"/>
</dbReference>
<dbReference type="InterPro" id="IPR050101">
    <property type="entry name" value="CinA"/>
</dbReference>
<accession>K2LT57</accession>
<dbReference type="CDD" id="cd00885">
    <property type="entry name" value="cinA"/>
    <property type="match status" value="1"/>
</dbReference>
<reference evidence="2 3" key="1">
    <citation type="journal article" date="2012" name="J. Bacteriol.">
        <title>Genome Sequence of Nitratireductor pacificus Type Strain pht-3B.</title>
        <authorList>
            <person name="Lai Q."/>
            <person name="Li G."/>
            <person name="Shao Z."/>
        </authorList>
    </citation>
    <scope>NUCLEOTIDE SEQUENCE [LARGE SCALE GENOMIC DNA]</scope>
    <source>
        <strain evidence="3">pht-3B</strain>
    </source>
</reference>
<sequence length="250" mass="26826">MSKIVTAAMVVIGDEILSGRTKDRNIGHLADILTAVGIDLKEVRVVSDDRDAIAEAINQLRLRNTYVFTTGGIGPTHDDITADSVAHAFGVPCGYDRKAYTLLEQHYATRGIAFSDARKRMARMPEGAEHIDNPVSVAPGFRIGNVYVMAGVPAIFQAMLDTVVPTLETGAKLISRTIPSSLPEGAIGGPLGDIQASNPETIIGSYPKYQDGTFWTEIVVRSRSHEKLAAAAGAVESMLETLQPKQPLAR</sequence>
<dbReference type="Gene3D" id="3.40.980.10">
    <property type="entry name" value="MoaB/Mog-like domain"/>
    <property type="match status" value="1"/>
</dbReference>
<gene>
    <name evidence="2" type="ORF">NA2_01285</name>
</gene>
<dbReference type="SUPFAM" id="SSF53218">
    <property type="entry name" value="Molybdenum cofactor biosynthesis proteins"/>
    <property type="match status" value="1"/>
</dbReference>
<dbReference type="SMART" id="SM00852">
    <property type="entry name" value="MoCF_biosynth"/>
    <property type="match status" value="1"/>
</dbReference>
<evidence type="ECO:0000313" key="2">
    <source>
        <dbReference type="EMBL" id="EKF20969.1"/>
    </source>
</evidence>
<dbReference type="PATRIC" id="fig|391937.3.peg.267"/>
<dbReference type="STRING" id="391937.NA2_01285"/>
<dbReference type="RefSeq" id="WP_008593294.1">
    <property type="nucleotide sequence ID" value="NZ_AMRM01000001.1"/>
</dbReference>
<dbReference type="eggNOG" id="COG1058">
    <property type="taxonomic scope" value="Bacteria"/>
</dbReference>
<evidence type="ECO:0000259" key="1">
    <source>
        <dbReference type="SMART" id="SM00852"/>
    </source>
</evidence>
<dbReference type="Proteomes" id="UP000006786">
    <property type="component" value="Unassembled WGS sequence"/>
</dbReference>
<proteinExistence type="predicted"/>
<name>K2LT57_9HYPH</name>
<dbReference type="InterPro" id="IPR056596">
    <property type="entry name" value="FLAD1_M"/>
</dbReference>
<dbReference type="AlphaFoldDB" id="K2LT57"/>